<dbReference type="SMART" id="SM00664">
    <property type="entry name" value="DoH"/>
    <property type="match status" value="1"/>
</dbReference>
<feature type="domain" description="DOMON" evidence="2">
    <location>
        <begin position="71"/>
        <end position="159"/>
    </location>
</feature>
<gene>
    <name evidence="3" type="ORF">Moror_10428</name>
</gene>
<sequence>MQLRKPLLALVPFLATVLSQTAEPYTDPDNGITFYGLTEVVHQVTYGYVFPPDETATEFIGEIVAPVEAGWIGISPGGAMINNLLVVGYSDGENVVGSTRFAKAYTPPEILTGTTLTSLASTTVNETHWKWVFRCENCTSWEGGSIDTSSTGVPAWAFGDIAPSDPTDPASELTQHSDFGFFGIDFSEAHVSAEDYERWIAETS</sequence>
<accession>V2XGG5</accession>
<keyword evidence="1" id="KW-0732">Signal</keyword>
<protein>
    <submittedName>
        <fullName evidence="3">Cellobiose dehydrogenase</fullName>
    </submittedName>
</protein>
<dbReference type="EMBL" id="AWSO01000309">
    <property type="protein sequence ID" value="ESK91926.1"/>
    <property type="molecule type" value="Genomic_DNA"/>
</dbReference>
<feature type="signal peptide" evidence="1">
    <location>
        <begin position="1"/>
        <end position="21"/>
    </location>
</feature>
<dbReference type="InterPro" id="IPR015920">
    <property type="entry name" value="Cellobiose_DH-like_cyt"/>
</dbReference>
<dbReference type="CDD" id="cd09630">
    <property type="entry name" value="CDH_like_cytochrome"/>
    <property type="match status" value="1"/>
</dbReference>
<dbReference type="Gene3D" id="2.60.40.1210">
    <property type="entry name" value="Cellobiose dehydrogenase, cytochrome domain"/>
    <property type="match status" value="1"/>
</dbReference>
<reference evidence="3 4" key="1">
    <citation type="journal article" date="2014" name="BMC Genomics">
        <title>Genome and secretome analysis of the hemibiotrophic fungal pathogen, Moniliophthora roreri, which causes frosty pod rot disease of cacao: mechanisms of the biotrophic and necrotrophic phases.</title>
        <authorList>
            <person name="Meinhardt L.W."/>
            <person name="Costa G.G.L."/>
            <person name="Thomazella D.P.T."/>
            <person name="Teixeira P.J.P.L."/>
            <person name="Carazzolle M.F."/>
            <person name="Schuster S.C."/>
            <person name="Carlson J.E."/>
            <person name="Guiltinan M.J."/>
            <person name="Mieczkowski P."/>
            <person name="Farmer A."/>
            <person name="Ramaraj T."/>
            <person name="Crozier J."/>
            <person name="Davis R.E."/>
            <person name="Shao J."/>
            <person name="Melnick R.L."/>
            <person name="Pereira G.A.G."/>
            <person name="Bailey B.A."/>
        </authorList>
    </citation>
    <scope>NUCLEOTIDE SEQUENCE [LARGE SCALE GENOMIC DNA]</scope>
    <source>
        <strain evidence="3 4">MCA 2997</strain>
    </source>
</reference>
<comment type="caution">
    <text evidence="3">The sequence shown here is derived from an EMBL/GenBank/DDBJ whole genome shotgun (WGS) entry which is preliminary data.</text>
</comment>
<dbReference type="InterPro" id="IPR005018">
    <property type="entry name" value="DOMON_domain"/>
</dbReference>
<dbReference type="AlphaFoldDB" id="V2XGG5"/>
<name>V2XGG5_MONRO</name>
<organism evidence="3 4">
    <name type="scientific">Moniliophthora roreri (strain MCA 2997)</name>
    <name type="common">Cocoa frosty pod rot fungus</name>
    <name type="synonym">Crinipellis roreri</name>
    <dbReference type="NCBI Taxonomy" id="1381753"/>
    <lineage>
        <taxon>Eukaryota</taxon>
        <taxon>Fungi</taxon>
        <taxon>Dikarya</taxon>
        <taxon>Basidiomycota</taxon>
        <taxon>Agaricomycotina</taxon>
        <taxon>Agaricomycetes</taxon>
        <taxon>Agaricomycetidae</taxon>
        <taxon>Agaricales</taxon>
        <taxon>Marasmiineae</taxon>
        <taxon>Marasmiaceae</taxon>
        <taxon>Moniliophthora</taxon>
    </lineage>
</organism>
<dbReference type="HOGENOM" id="CLU_081649_2_0_1"/>
<dbReference type="PANTHER" id="PTHR47797">
    <property type="entry name" value="DEHYDROGENASE, PUTATIVE (AFU_ORTHOLOGUE AFUA_8G05805)-RELATED"/>
    <property type="match status" value="1"/>
</dbReference>
<evidence type="ECO:0000313" key="4">
    <source>
        <dbReference type="Proteomes" id="UP000017559"/>
    </source>
</evidence>
<evidence type="ECO:0000256" key="1">
    <source>
        <dbReference type="SAM" id="SignalP"/>
    </source>
</evidence>
<proteinExistence type="predicted"/>
<dbReference type="Proteomes" id="UP000017559">
    <property type="component" value="Unassembled WGS sequence"/>
</dbReference>
<dbReference type="OrthoDB" id="413885at2759"/>
<dbReference type="PANTHER" id="PTHR47797:SF5">
    <property type="entry name" value="CELLOBIOSE DEHYDROGENASE CYTOCHROME DOMAIN-CONTAINING PROTEIN"/>
    <property type="match status" value="1"/>
</dbReference>
<dbReference type="SUPFAM" id="SSF49344">
    <property type="entry name" value="CBD9-like"/>
    <property type="match status" value="1"/>
</dbReference>
<dbReference type="Pfam" id="PF16010">
    <property type="entry name" value="CDH-cyt"/>
    <property type="match status" value="1"/>
</dbReference>
<dbReference type="STRING" id="1381753.V2XGG5"/>
<feature type="chain" id="PRO_5004713811" evidence="1">
    <location>
        <begin position="22"/>
        <end position="204"/>
    </location>
</feature>
<evidence type="ECO:0000313" key="3">
    <source>
        <dbReference type="EMBL" id="ESK91926.1"/>
    </source>
</evidence>
<evidence type="ECO:0000259" key="2">
    <source>
        <dbReference type="SMART" id="SM00664"/>
    </source>
</evidence>
<keyword evidence="4" id="KW-1185">Reference proteome</keyword>
<dbReference type="KEGG" id="mrr:Moror_10428"/>